<dbReference type="FunFam" id="2.60.40.10:FF:001894">
    <property type="entry name" value="Stretchin-Mlck, isoform V"/>
    <property type="match status" value="1"/>
</dbReference>
<dbReference type="Gene3D" id="2.60.40.10">
    <property type="entry name" value="Immunoglobulins"/>
    <property type="match status" value="9"/>
</dbReference>
<feature type="compositionally biased region" description="Basic and acidic residues" evidence="4">
    <location>
        <begin position="2772"/>
        <end position="3055"/>
    </location>
</feature>
<feature type="domain" description="Ig-like" evidence="5">
    <location>
        <begin position="258"/>
        <end position="349"/>
    </location>
</feature>
<dbReference type="GO" id="GO:0050808">
    <property type="term" value="P:synapse organization"/>
    <property type="evidence" value="ECO:0007669"/>
    <property type="project" value="TreeGrafter"/>
</dbReference>
<dbReference type="Pfam" id="PF07679">
    <property type="entry name" value="I-set"/>
    <property type="match status" value="9"/>
</dbReference>
<feature type="compositionally biased region" description="Basic and acidic residues" evidence="4">
    <location>
        <begin position="828"/>
        <end position="841"/>
    </location>
</feature>
<sequence>MGSKCCKCTSDKTTSPQRSSSTYSYPRSRTRKRMIGDDWEVEEHIEDERFSPHKSGGTRVSSGRPILSRSLTDITVKVGTRTRFLIEVSSPTPVTVRWEKNGKTVEDTDRLKLATEGQFYCLDISPVVLEDSGSWTVWVKNSIGVTRSSAELSLIVPKAYKKPEFVEPLRAVLTAQGTVSLECKVVGVPTPTLRWLKGNSEIKAGDILALTADASDPTSLGTYTCLASNCMGKAESTSIVHLNGSSSTAGFLPSGPKPKFLKELRNEKVKLGGHVTLECKISVPPWPEEIHWYGPSGEVVEGERAHLIEDGAGMYSITLPNVTSEDNGTWKCVATNKLGAKSVSTANLTVNYPKNYRKPKFLESLKAILTEEGLVSFECKVVGYPTPNLSWLKDGKELKPGDVYQLTGTNSLGSYCCIAKNCMGQAESSAELTLEDIKSQLTEEERLQLSSEKLPPRFIQGLKSSEAKINESFKFTVQVSVFPESTVLWFKDDEIVEKSEKYKLDKDRIGTFHLEINKLEFSDQAEWKCVATNDFGQSVTSCFLKLNIPRHYKKPKFLEDLKAVMSDEGAVNLECKVIGVPQPKLKWFKDGRELKAGDIHKIISGQDGTCCLGTYTCLAQNCMGTVSSSASLLGFEEKGVKSAGIPESIKGHPLSRDRSLSTIHEERTSQLHDTEKSTTIDDRAEEVSFSFDGKEVSVSLYETPDLTEEEALQIVEMYADQISEHVSEHNLVELPPMRFTKESSTSGKLMMEALVIDVNPEYFTTAPTSPKVVEDDLRTDADVDEFSLVEEITMANLTPDEVKTTENIAAEFEARTPLKPPRNKNKSHYKEDEKDISEGNEKANAPEAKPRKKKISTDSEREDDSLQEFERRKILEKQVISKPEKKRTDSELEDDSLYEFENRKTKEDDIKAFQKENIRQSTQETVFGRTVDNETSITNVKSIEPFVSKRSITEDEATFNTAEESAFERSEVSVLESLAHSLTEIQKGLVAVEAHVASESSAEMHSAHGLFESLVQPITNVQKSLEIVEAHLSDTPAGQPSTEMLETLIQPIEQFKKNLALMQELNLPVLQSVTCQLDNLDKEIAQIRQTTRSHQEYKKSVTEVQEALSKIIERQSCVPSDKNISSTLTAELHQLEENANDELEKYYDRLLNVSTEIRTKANHEEDQEISDILRSVGDLIKPLKKLSAITSRCIAVIVEDNEMGIPPTAKVVEALVKPLEVTNASLRLFESISTLKSHKAIRGTGIPVLYKVSVPMDELDTTINLVENLSAHTAVEFLIPPLENLEKKIKDIDISHGGSGFLENLQMEGVPLVKNLEHSLDVMLDCIGSIQKGVPVDESKRDIAGKLPAITKPMEDLYKSLKSVENGIKSGELSYGEVFSIAQELSKPLQTIRSEFSILQHEIEADHYSTEQPCQNALINLVEPLEGVQNCITAFHETVMCKSGDDPMHMRFILYALKEMAEPLDNLCSKMITAEETLLGKGDPFQGLKAVTRSVSELRESSAAAVSSESNAMEKISIMLSEPLTRVQSGLENILELVDKKENVNVDVMKDMTGPFKELQSALLEIDEQMNEEVTEGATPELKNAIQDLLKTITVMPNRSALARTDEPTVMESNMVTLQSLTQPLQTLKAQFAEIQRSSNRTLIKADIALSSLGDSARRVSATLTELKNVSPQPVSEVLCSLGIVIEDFEATLEDLSTNLETTKKLDEARRNLSDSLKIIDEKLSKMYCKMETYAVSVDPGKPKPMVLVKDVMLNLQRAIEQSYIVLSNGKGNAANRNNDTLNTIDQLANAFTTFHCQLISIDEVAVYIRGEPRGVNALKEHVDELESLLKDALSYEIQDKNDEMVLDSISNDIKSVQRVVDNLVLEGNADTARVRFVLAKVESVHEDLKHLSKNHDNQNNFKVACQTSLSILNIGEDLLVPKPKKTLEIVPKISKGETSVIGNLLEGIEELESSFEKMKQKAKANGISDKAIAEMSLELSILQSTVQDLATEASGDLLDKAQELCIPIKAIQEHLLQVPCIKQIDIEESSESLHNINRVLTAVIKKKEVEKLAQPLTSVIGDLLETVDELEVSFDKQKHKAEWKMVEEESVSKMASEIFILQGIVQDLATEATGDLLDKASKACLPVKMLEETLVTSTRNSGDLEQLCEALHNINMELRSAIKQSELEKALKEKEFEKLFSFEALSADLDLPIIKSIVSTVRSMQSELQTVSSNPEKNHLREFLQNFEQNLIVYGDAIENRRNGQELLSSLNKMESMVSKFDVNCLESEYLSQAIADLKNALDDDSMRNVLPGFQTILTQLKTLHEELKRTISPAQDKKREAKCLEWFSKASAELERGLMKLEKAILINKNRQVDCMLSPMENLVSFINTITDKTNIEEFLEEGSLSSLESLSKPIGDIQGALSQIQDAIENNDDVKALELLVEIANPVRELRANIALIQDKPLTESSLSQLCELKQAVSVMANQAAEEAEILKKRLLQLQARLQELNPESELEEVVSEITEPVDSLKQAVENLESCGESSTLLELCHQVVDIISMADETLSEISTLGQFTQGSPHVERTDFMKIATECQEIYEDNTLSEISISDRPTQALEGHTPALVMGSIKKENIQQDKGEFQHERFEKGIEALKHKIEDLKYESQSSQPEKAVKKNSEEHITKLQHNDEQEANTLGEIEKKKKKEEEKNTKDLVDQKKEEKEKEENKNKELEGMEKKTREEEKNKANDLAAMEKKQTEEKEMKGKESADIEKKKKEKEENKANELPEQEKKKKHIDKKNANELAELEKEKKEVDETKAKELADQEKKEKEEKKAKELAKQKEKQKEEEDKKAKELAHVEKKKKEEEEKKVKQSAELDKKKKEEEEKKTKELAEIEKKKKEGEEKKAKELPAVDKKKKEEEEKKTKELSEIEKKRKEEEEKKAKQSAEEEKKKKEEEEKKTKEFAEIENKKMEEEEEKKVKELVETEKKKKLKELAEQEKKKKEEEEMKTKELAEIEKKKKEEEEKKAKELAETEKKKKEEEEKKAKELEEMGKKKKKEDEKMGQELAEQEEKKKEEEQIKAEQLTEQEKKKTGEEENKVKELAEMEKKKKEEEVQKVKVLDKNEKEVKQERKIKGLEEQEKEKKVEEMTVKELAEIKKKKLEEEEKKAKQLADQKKKKEEEEGKNAKELAEIEKTTKEDEEKKAKASTEEQRKKKEEEQKKADHLAQMENKKKEKAEQKAEKLAEQEKKKKVEEEKKEQELVDQERKKNEEEEKKAKELAEEQRKEKEEEEMKAKVLAEHKKKKKEKEEQKAKELAEQDKKKKEEEEEKKAKELAEEQRKKKEEEEKKADHLTQMEKKKKEEEEMKAKELAAQEKKKKEKEEQKTKELAEQDKKKKDEEETKAQELADQKKKKNEEEKKAKELSEEQRIKKEEKEKKGDHLAQMEKKKKEEEEMKAKELAAMAEKKKEEEEKKAQTLADMAEKNKEEEEKKVNELADMAEKKKEKEEKKAKELAEMGKKKKEQDENNTKALAEQEKKRKEEREKQTKQYDKNKKKRKEDEVKKAKEEEIPENEKKQIEEVKEFIVKKKQNKEEEDTNVKPEQGVEMEVKQLSEKGKNKVQEEDYKSSETVEQINAKRKERSIEDVTDQEKKKYLNNQMNVEKLYEPENKILDGQFCSTDQTTVDMTTIEDDTTRKRCNYNNLIQYAASGKSGQSLRETKYYNNRGIEVVELPDYEPPVRPERGRRTYGSMRDAARMQEVQETQMSSYSWKKSQERSWTHLEYSASDLQRPAPFHTSRRTLSPRKDFSSMQLDSIRYQPTPHYERTRRSVSPLVEHVSPSAYGSTLSLTTRRHIDELTAARLRPPTLSTSLTSLRSRSITRLEQVGKRAYICNGLLDKTVIHGGKIRLTCNIGGDSNPTIEWHKDGRPISLHTDSTRYNTDWNYGVASLEIPNALTSDSGQYTCIVKNTNGQQATTSTVRVISKKDGEDSEWNPIEPEYEVDVPREVCLLVKGADIGMPRVTNLLADPVVPSGSTIALHVQVAGCSRPDITWLRGGAPLPKYSPRVHYFEDGGLFTLLLEGATPSESGVYTCRISSGRRGAVDTTAMVQVVQRRPHEKPARFTVKPESRMTLTNGEDMTLTCYVSGEPKPQVTFMKGIKDISKSCRTLKESFGEYVRLTLKRINLDDRGTYFIVAKNIYGTDRAFVTLQIRDRARSHTPTSWSEAKDSLSTLFNETHYNTTHRSTTALTHHEPLQM</sequence>
<dbReference type="GO" id="GO:0005886">
    <property type="term" value="C:plasma membrane"/>
    <property type="evidence" value="ECO:0007669"/>
    <property type="project" value="TreeGrafter"/>
</dbReference>
<protein>
    <recommendedName>
        <fullName evidence="5">Ig-like domain-containing protein</fullName>
    </recommendedName>
</protein>
<dbReference type="InterPro" id="IPR013098">
    <property type="entry name" value="Ig_I-set"/>
</dbReference>
<feature type="compositionally biased region" description="Basic and acidic residues" evidence="4">
    <location>
        <begin position="2672"/>
        <end position="2765"/>
    </location>
</feature>
<feature type="coiled-coil region" evidence="3">
    <location>
        <begin position="2145"/>
        <end position="2176"/>
    </location>
</feature>
<dbReference type="KEGG" id="clec:106665593"/>
<dbReference type="GO" id="GO:0030424">
    <property type="term" value="C:axon"/>
    <property type="evidence" value="ECO:0007669"/>
    <property type="project" value="TreeGrafter"/>
</dbReference>
<dbReference type="InterPro" id="IPR003598">
    <property type="entry name" value="Ig_sub2"/>
</dbReference>
<evidence type="ECO:0000256" key="4">
    <source>
        <dbReference type="SAM" id="MobiDB-lite"/>
    </source>
</evidence>
<evidence type="ECO:0000256" key="3">
    <source>
        <dbReference type="SAM" id="Coils"/>
    </source>
</evidence>
<feature type="compositionally biased region" description="Basic and acidic residues" evidence="4">
    <location>
        <begin position="3281"/>
        <end position="3560"/>
    </location>
</feature>
<dbReference type="CDD" id="cd00096">
    <property type="entry name" value="Ig"/>
    <property type="match status" value="1"/>
</dbReference>
<dbReference type="SUPFAM" id="SSF48726">
    <property type="entry name" value="Immunoglobulin"/>
    <property type="match status" value="9"/>
</dbReference>
<feature type="domain" description="Ig-like" evidence="5">
    <location>
        <begin position="65"/>
        <end position="153"/>
    </location>
</feature>
<evidence type="ECO:0000313" key="7">
    <source>
        <dbReference type="Proteomes" id="UP000494040"/>
    </source>
</evidence>
<feature type="region of interest" description="Disordered" evidence="4">
    <location>
        <begin position="811"/>
        <end position="869"/>
    </location>
</feature>
<feature type="domain" description="Ig-like" evidence="5">
    <location>
        <begin position="359"/>
        <end position="433"/>
    </location>
</feature>
<dbReference type="SMART" id="SM00408">
    <property type="entry name" value="IGc2"/>
    <property type="match status" value="8"/>
</dbReference>
<dbReference type="InterPro" id="IPR007110">
    <property type="entry name" value="Ig-like_dom"/>
</dbReference>
<feature type="compositionally biased region" description="Basic and acidic residues" evidence="4">
    <location>
        <begin position="3581"/>
        <end position="3619"/>
    </location>
</feature>
<organism evidence="6 7">
    <name type="scientific">Cimex lectularius</name>
    <name type="common">Bed bug</name>
    <name type="synonym">Acanthia lectularia</name>
    <dbReference type="NCBI Taxonomy" id="79782"/>
    <lineage>
        <taxon>Eukaryota</taxon>
        <taxon>Metazoa</taxon>
        <taxon>Ecdysozoa</taxon>
        <taxon>Arthropoda</taxon>
        <taxon>Hexapoda</taxon>
        <taxon>Insecta</taxon>
        <taxon>Pterygota</taxon>
        <taxon>Neoptera</taxon>
        <taxon>Paraneoptera</taxon>
        <taxon>Hemiptera</taxon>
        <taxon>Heteroptera</taxon>
        <taxon>Panheteroptera</taxon>
        <taxon>Cimicomorpha</taxon>
        <taxon>Cimicidae</taxon>
        <taxon>Cimex</taxon>
    </lineage>
</organism>
<keyword evidence="2" id="KW-0393">Immunoglobulin domain</keyword>
<feature type="region of interest" description="Disordered" evidence="4">
    <location>
        <begin position="2658"/>
        <end position="3619"/>
    </location>
</feature>
<evidence type="ECO:0000256" key="1">
    <source>
        <dbReference type="ARBA" id="ARBA00023157"/>
    </source>
</evidence>
<accession>A0A8I6TM37</accession>
<dbReference type="GeneID" id="106665593"/>
<reference evidence="6" key="1">
    <citation type="submission" date="2022-01" db="UniProtKB">
        <authorList>
            <consortium name="EnsemblMetazoa"/>
        </authorList>
    </citation>
    <scope>IDENTIFICATION</scope>
</reference>
<dbReference type="InterPro" id="IPR013783">
    <property type="entry name" value="Ig-like_fold"/>
</dbReference>
<feature type="compositionally biased region" description="Low complexity" evidence="4">
    <location>
        <begin position="13"/>
        <end position="27"/>
    </location>
</feature>
<dbReference type="GO" id="GO:0007156">
    <property type="term" value="P:homophilic cell adhesion via plasma membrane adhesion molecules"/>
    <property type="evidence" value="ECO:0007669"/>
    <property type="project" value="TreeGrafter"/>
</dbReference>
<keyword evidence="1" id="KW-1015">Disulfide bond</keyword>
<dbReference type="InterPro" id="IPR050958">
    <property type="entry name" value="Cell_Adh-Cytoskel_Orgn"/>
</dbReference>
<dbReference type="Proteomes" id="UP000494040">
    <property type="component" value="Unassembled WGS sequence"/>
</dbReference>
<feature type="domain" description="Ig-like" evidence="5">
    <location>
        <begin position="456"/>
        <end position="540"/>
    </location>
</feature>
<feature type="coiled-coil region" evidence="3">
    <location>
        <begin position="2464"/>
        <end position="2491"/>
    </location>
</feature>
<feature type="compositionally biased region" description="Basic and acidic residues" evidence="4">
    <location>
        <begin position="3061"/>
        <end position="3274"/>
    </location>
</feature>
<dbReference type="InterPro" id="IPR036179">
    <property type="entry name" value="Ig-like_dom_sf"/>
</dbReference>
<dbReference type="FunFam" id="2.60.40.10:FF:000032">
    <property type="entry name" value="palladin isoform X1"/>
    <property type="match status" value="2"/>
</dbReference>
<keyword evidence="3" id="KW-0175">Coiled coil</keyword>
<dbReference type="PROSITE" id="PS50835">
    <property type="entry name" value="IG_LIKE"/>
    <property type="match status" value="9"/>
</dbReference>
<feature type="domain" description="Ig-like" evidence="5">
    <location>
        <begin position="3993"/>
        <end position="4083"/>
    </location>
</feature>
<feature type="domain" description="Ig-like" evidence="5">
    <location>
        <begin position="4093"/>
        <end position="4185"/>
    </location>
</feature>
<feature type="domain" description="Ig-like" evidence="5">
    <location>
        <begin position="555"/>
        <end position="633"/>
    </location>
</feature>
<dbReference type="InterPro" id="IPR003599">
    <property type="entry name" value="Ig_sub"/>
</dbReference>
<dbReference type="OrthoDB" id="6070751at2759"/>
<dbReference type="GO" id="GO:0008046">
    <property type="term" value="F:axon guidance receptor activity"/>
    <property type="evidence" value="ECO:0007669"/>
    <property type="project" value="TreeGrafter"/>
</dbReference>
<evidence type="ECO:0000313" key="6">
    <source>
        <dbReference type="EnsemblMetazoa" id="XP_024082264.1"/>
    </source>
</evidence>
<dbReference type="SMART" id="SM00409">
    <property type="entry name" value="IG"/>
    <property type="match status" value="8"/>
</dbReference>
<evidence type="ECO:0000259" key="5">
    <source>
        <dbReference type="PROSITE" id="PS50835"/>
    </source>
</evidence>
<feature type="region of interest" description="Disordered" evidence="4">
    <location>
        <begin position="1"/>
        <end position="29"/>
    </location>
</feature>
<dbReference type="EnsemblMetazoa" id="XM_024226496.1">
    <property type="protein sequence ID" value="XP_024082264.1"/>
    <property type="gene ID" value="LOC106665593"/>
</dbReference>
<proteinExistence type="predicted"/>
<feature type="domain" description="Ig-like" evidence="5">
    <location>
        <begin position="3839"/>
        <end position="3954"/>
    </location>
</feature>
<dbReference type="FunFam" id="2.60.40.10:FF:001307">
    <property type="entry name" value="Stretchin-Mlck, isoform V"/>
    <property type="match status" value="1"/>
</dbReference>
<dbReference type="RefSeq" id="XP_024082264.1">
    <property type="nucleotide sequence ID" value="XM_024226496.1"/>
</dbReference>
<feature type="domain" description="Ig-like" evidence="5">
    <location>
        <begin position="163"/>
        <end position="243"/>
    </location>
</feature>
<name>A0A8I6TM37_CIMLE</name>
<evidence type="ECO:0000256" key="2">
    <source>
        <dbReference type="ARBA" id="ARBA00023319"/>
    </source>
</evidence>
<dbReference type="PANTHER" id="PTHR45080:SF28">
    <property type="entry name" value="HEMICENTIN-2"/>
    <property type="match status" value="1"/>
</dbReference>
<keyword evidence="7" id="KW-1185">Reference proteome</keyword>
<dbReference type="OMA" id="ANCRVEN"/>
<dbReference type="PANTHER" id="PTHR45080">
    <property type="entry name" value="CONTACTIN 5"/>
    <property type="match status" value="1"/>
</dbReference>
<dbReference type="GO" id="GO:0043025">
    <property type="term" value="C:neuronal cell body"/>
    <property type="evidence" value="ECO:0007669"/>
    <property type="project" value="TreeGrafter"/>
</dbReference>